<reference evidence="2 3" key="1">
    <citation type="submission" date="2015-12" db="EMBL/GenBank/DDBJ databases">
        <title>The genome of Folsomia candida.</title>
        <authorList>
            <person name="Faddeeva A."/>
            <person name="Derks M.F."/>
            <person name="Anvar Y."/>
            <person name="Smit S."/>
            <person name="Van Straalen N."/>
            <person name="Roelofs D."/>
        </authorList>
    </citation>
    <scope>NUCLEOTIDE SEQUENCE [LARGE SCALE GENOMIC DNA]</scope>
    <source>
        <strain evidence="2 3">VU population</strain>
        <tissue evidence="2">Whole body</tissue>
    </source>
</reference>
<dbReference type="AlphaFoldDB" id="A0A226ER87"/>
<evidence type="ECO:0000313" key="3">
    <source>
        <dbReference type="Proteomes" id="UP000198287"/>
    </source>
</evidence>
<accession>A0A226ER87</accession>
<comment type="caution">
    <text evidence="2">The sequence shown here is derived from an EMBL/GenBank/DDBJ whole genome shotgun (WGS) entry which is preliminary data.</text>
</comment>
<sequence length="231" mass="25359">MFINSVRCGGLPLSSSSGLGDDKISPHFIRGLSLPGVIIMELLSMFGRTWEDASTGMSSLIIQLCFLPPSAFVVSEFEVSKREDYCNMVVQRTRMGVDEAAPAGKPEPMHQYRRLSLGLALSLTLDNLTAAGQISNEIASKTLVQYDVHMSGQLAKATPRVRFASKDVANFREHNNVYECLIKNTNIRITGLNSSIDTTVITTVDEILLEMHPSAGIKKRVPSSFLTRPVQ</sequence>
<keyword evidence="2" id="KW-0648">Protein biosynthesis</keyword>
<gene>
    <name evidence="2" type="ORF">Fcan01_06150</name>
</gene>
<dbReference type="InterPro" id="IPR003194">
    <property type="entry name" value="TFIIA_gsu"/>
</dbReference>
<proteinExistence type="predicted"/>
<evidence type="ECO:0000313" key="2">
    <source>
        <dbReference type="EMBL" id="OXA59657.1"/>
    </source>
</evidence>
<dbReference type="SUPFAM" id="SSF47396">
    <property type="entry name" value="Transcription factor IIA (TFIIA), alpha-helical domain"/>
    <property type="match status" value="1"/>
</dbReference>
<dbReference type="Proteomes" id="UP000198287">
    <property type="component" value="Unassembled WGS sequence"/>
</dbReference>
<name>A0A226ER87_FOLCA</name>
<dbReference type="InterPro" id="IPR015872">
    <property type="entry name" value="TFIIA_gsu_N"/>
</dbReference>
<protein>
    <submittedName>
        <fullName evidence="2">Transcription initiation factor IIA subunit 2</fullName>
    </submittedName>
</protein>
<dbReference type="Gene3D" id="1.10.287.190">
    <property type="entry name" value="Transcription factor IIA gamma subunit, alpha-helical domain"/>
    <property type="match status" value="1"/>
</dbReference>
<keyword evidence="2" id="KW-0396">Initiation factor</keyword>
<dbReference type="InterPro" id="IPR009083">
    <property type="entry name" value="TFIIA_a-hlx"/>
</dbReference>
<dbReference type="GO" id="GO:0005672">
    <property type="term" value="C:transcription factor TFIIA complex"/>
    <property type="evidence" value="ECO:0007669"/>
    <property type="project" value="InterPro"/>
</dbReference>
<dbReference type="GO" id="GO:0003743">
    <property type="term" value="F:translation initiation factor activity"/>
    <property type="evidence" value="ECO:0007669"/>
    <property type="project" value="UniProtKB-KW"/>
</dbReference>
<dbReference type="Pfam" id="PF02268">
    <property type="entry name" value="TFIIA_gamma_N"/>
    <property type="match status" value="1"/>
</dbReference>
<dbReference type="GO" id="GO:0006367">
    <property type="term" value="P:transcription initiation at RNA polymerase II promoter"/>
    <property type="evidence" value="ECO:0007669"/>
    <property type="project" value="InterPro"/>
</dbReference>
<evidence type="ECO:0000259" key="1">
    <source>
        <dbReference type="Pfam" id="PF02268"/>
    </source>
</evidence>
<feature type="domain" description="Transcription initiation factor IIA gamma subunit N-terminal" evidence="1">
    <location>
        <begin position="112"/>
        <end position="154"/>
    </location>
</feature>
<dbReference type="PANTHER" id="PTHR10966">
    <property type="entry name" value="TRANSCRIPTION INITIATION FACTOR IIA SUBUNIT 2"/>
    <property type="match status" value="1"/>
</dbReference>
<keyword evidence="3" id="KW-1185">Reference proteome</keyword>
<dbReference type="EMBL" id="LNIX01000002">
    <property type="protein sequence ID" value="OXA59657.1"/>
    <property type="molecule type" value="Genomic_DNA"/>
</dbReference>
<organism evidence="2 3">
    <name type="scientific">Folsomia candida</name>
    <name type="common">Springtail</name>
    <dbReference type="NCBI Taxonomy" id="158441"/>
    <lineage>
        <taxon>Eukaryota</taxon>
        <taxon>Metazoa</taxon>
        <taxon>Ecdysozoa</taxon>
        <taxon>Arthropoda</taxon>
        <taxon>Hexapoda</taxon>
        <taxon>Collembola</taxon>
        <taxon>Entomobryomorpha</taxon>
        <taxon>Isotomoidea</taxon>
        <taxon>Isotomidae</taxon>
        <taxon>Proisotominae</taxon>
        <taxon>Folsomia</taxon>
    </lineage>
</organism>